<dbReference type="AlphaFoldDB" id="A0A0F7F6U7"/>
<dbReference type="Proteomes" id="UP000034189">
    <property type="component" value="Chromosome"/>
</dbReference>
<reference evidence="1 2" key="1">
    <citation type="submission" date="2015-03" db="EMBL/GenBank/DDBJ databases">
        <authorList>
            <person name="Abdul Halim M."/>
        </authorList>
    </citation>
    <scope>NUCLEOTIDE SEQUENCE [LARGE SCALE GENOMIC DNA]</scope>
    <source>
        <strain evidence="1 2">ATCC 35681</strain>
    </source>
</reference>
<proteinExistence type="predicted"/>
<name>A0A0F7F6U7_PAEDU</name>
<evidence type="ECO:0000313" key="1">
    <source>
        <dbReference type="EMBL" id="AKG33482.1"/>
    </source>
</evidence>
<sequence>MFLSLRRPSFGPKAADKKTKSALSCMSLYGHEGQGAFVKQKPRALVPDCGRFRGGAVGVEPALQEGESGIKEWRETGLLAEGTVFRAEETHNLAARFKEVMEWMGEGNLRDADRAAQALEGMLPDYLRSRRRQAFLLIRLGLLVLLQIPVAF</sequence>
<dbReference type="PATRIC" id="fig|1333534.5.peg.384"/>
<accession>A0A0F7F6U7</accession>
<dbReference type="HOGENOM" id="CLU_1720540_0_0_9"/>
<evidence type="ECO:0000313" key="2">
    <source>
        <dbReference type="Proteomes" id="UP000034189"/>
    </source>
</evidence>
<organism evidence="1 2">
    <name type="scientific">Paenibacillus durus ATCC 35681</name>
    <dbReference type="NCBI Taxonomy" id="1333534"/>
    <lineage>
        <taxon>Bacteria</taxon>
        <taxon>Bacillati</taxon>
        <taxon>Bacillota</taxon>
        <taxon>Bacilli</taxon>
        <taxon>Bacillales</taxon>
        <taxon>Paenibacillaceae</taxon>
        <taxon>Paenibacillus</taxon>
    </lineage>
</organism>
<protein>
    <submittedName>
        <fullName evidence="1">Uncharacterized protein</fullName>
    </submittedName>
</protein>
<reference evidence="1 2" key="2">
    <citation type="journal article" date="2016" name="Genome Announc.">
        <title>Genome Sequence of a Gram-Positive Diazotroph, Paenibacillus durus Type Strain ATCC 35681.</title>
        <authorList>
            <person name="Halim M.A."/>
            <person name="Rahman A.Y."/>
            <person name="Sim K.S."/>
            <person name="Yam H.C."/>
            <person name="Rahim A.A."/>
            <person name="Ghazali A.H."/>
            <person name="Najimudin N."/>
        </authorList>
    </citation>
    <scope>NUCLEOTIDE SEQUENCE [LARGE SCALE GENOMIC DNA]</scope>
    <source>
        <strain evidence="1 2">ATCC 35681</strain>
    </source>
</reference>
<gene>
    <name evidence="1" type="ORF">VK70_01830</name>
</gene>
<dbReference type="EMBL" id="CP011114">
    <property type="protein sequence ID" value="AKG33482.1"/>
    <property type="molecule type" value="Genomic_DNA"/>
</dbReference>